<proteinExistence type="predicted"/>
<evidence type="ECO:0000313" key="2">
    <source>
        <dbReference type="EMBL" id="MBU5627488.1"/>
    </source>
</evidence>
<evidence type="ECO:0008006" key="4">
    <source>
        <dbReference type="Google" id="ProtNLM"/>
    </source>
</evidence>
<sequence length="136" mass="14886">MRVIKRNYLLYLAIVLAGLVIFVGGRLRPLRGLDASEIRSASVRCVPPDKEAELTAEQITELTELLRVAVVYQKDDSCKEYSGQSVSFTLEKADGTVSTVVAFSPFMAVDGVWYRAKQGPCGDLAAFGNQVLEGRN</sequence>
<reference evidence="2 3" key="1">
    <citation type="submission" date="2021-06" db="EMBL/GenBank/DDBJ databases">
        <authorList>
            <person name="Sun Q."/>
            <person name="Li D."/>
        </authorList>
    </citation>
    <scope>NUCLEOTIDE SEQUENCE [LARGE SCALE GENOMIC DNA]</scope>
    <source>
        <strain evidence="2 3">MSJ-2</strain>
    </source>
</reference>
<keyword evidence="1" id="KW-0472">Membrane</keyword>
<accession>A0ABS6FB20</accession>
<protein>
    <recommendedName>
        <fullName evidence="4">DUF3192 domain-containing protein</fullName>
    </recommendedName>
</protein>
<organism evidence="2 3">
    <name type="scientific">Dysosmobacter acutus</name>
    <dbReference type="NCBI Taxonomy" id="2841504"/>
    <lineage>
        <taxon>Bacteria</taxon>
        <taxon>Bacillati</taxon>
        <taxon>Bacillota</taxon>
        <taxon>Clostridia</taxon>
        <taxon>Eubacteriales</taxon>
        <taxon>Oscillospiraceae</taxon>
        <taxon>Dysosmobacter</taxon>
    </lineage>
</organism>
<feature type="transmembrane region" description="Helical" evidence="1">
    <location>
        <begin position="7"/>
        <end position="27"/>
    </location>
</feature>
<comment type="caution">
    <text evidence="2">The sequence shown here is derived from an EMBL/GenBank/DDBJ whole genome shotgun (WGS) entry which is preliminary data.</text>
</comment>
<keyword evidence="1" id="KW-1133">Transmembrane helix</keyword>
<keyword evidence="3" id="KW-1185">Reference proteome</keyword>
<evidence type="ECO:0000256" key="1">
    <source>
        <dbReference type="SAM" id="Phobius"/>
    </source>
</evidence>
<dbReference type="EMBL" id="JAHLQN010000001">
    <property type="protein sequence ID" value="MBU5627488.1"/>
    <property type="molecule type" value="Genomic_DNA"/>
</dbReference>
<evidence type="ECO:0000313" key="3">
    <source>
        <dbReference type="Proteomes" id="UP000787672"/>
    </source>
</evidence>
<dbReference type="Proteomes" id="UP000787672">
    <property type="component" value="Unassembled WGS sequence"/>
</dbReference>
<dbReference type="RefSeq" id="WP_216632845.1">
    <property type="nucleotide sequence ID" value="NZ_JAHLQN010000001.1"/>
</dbReference>
<keyword evidence="1" id="KW-0812">Transmembrane</keyword>
<gene>
    <name evidence="2" type="ORF">KQI82_11265</name>
</gene>
<name>A0ABS6FB20_9FIRM</name>